<proteinExistence type="inferred from homology"/>
<dbReference type="Proteomes" id="UP001265700">
    <property type="component" value="Unassembled WGS sequence"/>
</dbReference>
<dbReference type="CDD" id="cd06262">
    <property type="entry name" value="metallo-hydrolase-like_MBL-fold"/>
    <property type="match status" value="1"/>
</dbReference>
<evidence type="ECO:0000256" key="1">
    <source>
        <dbReference type="ARBA" id="ARBA00005250"/>
    </source>
</evidence>
<dbReference type="SMART" id="SM00849">
    <property type="entry name" value="Lactamase_B"/>
    <property type="match status" value="1"/>
</dbReference>
<feature type="domain" description="Metallo-beta-lactamase" evidence="2">
    <location>
        <begin position="22"/>
        <end position="208"/>
    </location>
</feature>
<dbReference type="SUPFAM" id="SSF56281">
    <property type="entry name" value="Metallo-hydrolase/oxidoreductase"/>
    <property type="match status" value="1"/>
</dbReference>
<dbReference type="Pfam" id="PF00753">
    <property type="entry name" value="Lactamase_B"/>
    <property type="match status" value="1"/>
</dbReference>
<comment type="caution">
    <text evidence="3">The sequence shown here is derived from an EMBL/GenBank/DDBJ whole genome shotgun (WGS) entry which is preliminary data.</text>
</comment>
<dbReference type="RefSeq" id="WP_310316731.1">
    <property type="nucleotide sequence ID" value="NZ_JAVDWU010000005.1"/>
</dbReference>
<sequence>MFTMLADLEQAGITVFERGWLSSNNILIQGSGGPSALVDSGYVSHAEQTLNLVRSALNGRPLDLLLNTHLHSDHCGGNSLLQSSYPDLCTLIPPGLASAVSEWDPVALTFEPTGQSCTPFSFEELLLPGSTLQLGSLHWQVHAAQGHDPHSVILFQPQYRILISADALWENGFGVVFPELEGLEAFQDVANTLDTIEQLAPLTVIPGHGSIFQDLPTALSKARSRLAGFIENPDKHKRHALKVLLKFKLLEWQQIHRSALAQWCQRTPYITRLASDGNPTPLSVEDFSAFLVPLLKELERSGALRLEEDFVFNS</sequence>
<dbReference type="InterPro" id="IPR001279">
    <property type="entry name" value="Metallo-B-lactamas"/>
</dbReference>
<organism evidence="3 4">
    <name type="scientific">Hydrogenophaga palleronii</name>
    <dbReference type="NCBI Taxonomy" id="65655"/>
    <lineage>
        <taxon>Bacteria</taxon>
        <taxon>Pseudomonadati</taxon>
        <taxon>Pseudomonadota</taxon>
        <taxon>Betaproteobacteria</taxon>
        <taxon>Burkholderiales</taxon>
        <taxon>Comamonadaceae</taxon>
        <taxon>Hydrogenophaga</taxon>
    </lineage>
</organism>
<evidence type="ECO:0000313" key="3">
    <source>
        <dbReference type="EMBL" id="MDR7150726.1"/>
    </source>
</evidence>
<dbReference type="PANTHER" id="PTHR42951">
    <property type="entry name" value="METALLO-BETA-LACTAMASE DOMAIN-CONTAINING"/>
    <property type="match status" value="1"/>
</dbReference>
<evidence type="ECO:0000313" key="4">
    <source>
        <dbReference type="Proteomes" id="UP001265700"/>
    </source>
</evidence>
<gene>
    <name evidence="3" type="ORF">J2W49_002689</name>
</gene>
<evidence type="ECO:0000259" key="2">
    <source>
        <dbReference type="SMART" id="SM00849"/>
    </source>
</evidence>
<dbReference type="Gene3D" id="3.60.15.10">
    <property type="entry name" value="Ribonuclease Z/Hydroxyacylglutathione hydrolase-like"/>
    <property type="match status" value="1"/>
</dbReference>
<keyword evidence="4" id="KW-1185">Reference proteome</keyword>
<reference evidence="3 4" key="1">
    <citation type="submission" date="2023-07" db="EMBL/GenBank/DDBJ databases">
        <title>Sorghum-associated microbial communities from plants grown in Nebraska, USA.</title>
        <authorList>
            <person name="Schachtman D."/>
        </authorList>
    </citation>
    <scope>NUCLEOTIDE SEQUENCE [LARGE SCALE GENOMIC DNA]</scope>
    <source>
        <strain evidence="3 4">4249</strain>
    </source>
</reference>
<name>A0ABU1WN45_9BURK</name>
<comment type="similarity">
    <text evidence="1">Belongs to the metallo-beta-lactamase superfamily. Class-B beta-lactamase family.</text>
</comment>
<dbReference type="InterPro" id="IPR050855">
    <property type="entry name" value="NDM-1-like"/>
</dbReference>
<accession>A0ABU1WN45</accession>
<protein>
    <submittedName>
        <fullName evidence="3">Glyoxylase-like metal-dependent hydrolase (Beta-lactamase superfamily II)</fullName>
    </submittedName>
</protein>
<dbReference type="EMBL" id="JAVDWU010000005">
    <property type="protein sequence ID" value="MDR7150726.1"/>
    <property type="molecule type" value="Genomic_DNA"/>
</dbReference>
<dbReference type="InterPro" id="IPR036866">
    <property type="entry name" value="RibonucZ/Hydroxyglut_hydro"/>
</dbReference>
<dbReference type="PANTHER" id="PTHR42951:SF4">
    <property type="entry name" value="ACYL-COENZYME A THIOESTERASE MBLAC2"/>
    <property type="match status" value="1"/>
</dbReference>